<evidence type="ECO:0000313" key="2">
    <source>
        <dbReference type="Proteomes" id="UP000284219"/>
    </source>
</evidence>
<dbReference type="RefSeq" id="WP_120188180.1">
    <property type="nucleotide sequence ID" value="NZ_MCHY01000006.1"/>
</dbReference>
<protein>
    <submittedName>
        <fullName evidence="1">DNA alkylation repair protein</fullName>
    </submittedName>
</protein>
<dbReference type="OrthoDB" id="2382008at2"/>
<accession>A0A419SMS8</accession>
<sequence length="85" mass="9573">MTQAFFCPNCKTNRTRFNLIEQVSKSVKVDPATGAIVETYEQHIKDPFHAPYRGPSHKVQCATCGVISDEELFIKAAQNYPRGEI</sequence>
<comment type="caution">
    <text evidence="1">The sequence shown here is derived from an EMBL/GenBank/DDBJ whole genome shotgun (WGS) entry which is preliminary data.</text>
</comment>
<gene>
    <name evidence="1" type="ORF">BEP19_00770</name>
</gene>
<dbReference type="AlphaFoldDB" id="A0A419SMS8"/>
<proteinExistence type="predicted"/>
<evidence type="ECO:0000313" key="1">
    <source>
        <dbReference type="EMBL" id="RKD25511.1"/>
    </source>
</evidence>
<keyword evidence="2" id="KW-1185">Reference proteome</keyword>
<dbReference type="EMBL" id="MCHY01000006">
    <property type="protein sequence ID" value="RKD25511.1"/>
    <property type="molecule type" value="Genomic_DNA"/>
</dbReference>
<name>A0A419SMS8_9BACL</name>
<dbReference type="Proteomes" id="UP000284219">
    <property type="component" value="Unassembled WGS sequence"/>
</dbReference>
<reference evidence="1 2" key="1">
    <citation type="submission" date="2016-08" db="EMBL/GenBank/DDBJ databases">
        <title>Novel Firmicute Genomes.</title>
        <authorList>
            <person name="Poppleton D.I."/>
            <person name="Gribaldo S."/>
        </authorList>
    </citation>
    <scope>NUCLEOTIDE SEQUENCE [LARGE SCALE GENOMIC DNA]</scope>
    <source>
        <strain evidence="1 2">RAOx-1</strain>
    </source>
</reference>
<organism evidence="1 2">
    <name type="scientific">Ammoniphilus oxalaticus</name>
    <dbReference type="NCBI Taxonomy" id="66863"/>
    <lineage>
        <taxon>Bacteria</taxon>
        <taxon>Bacillati</taxon>
        <taxon>Bacillota</taxon>
        <taxon>Bacilli</taxon>
        <taxon>Bacillales</taxon>
        <taxon>Paenibacillaceae</taxon>
        <taxon>Aneurinibacillus group</taxon>
        <taxon>Ammoniphilus</taxon>
    </lineage>
</organism>